<proteinExistence type="predicted"/>
<dbReference type="SMART" id="SM00398">
    <property type="entry name" value="HMG"/>
    <property type="match status" value="1"/>
</dbReference>
<dbReference type="InterPro" id="IPR051965">
    <property type="entry name" value="ChromReg_NeuronalGeneExpr"/>
</dbReference>
<keyword evidence="6" id="KW-1185">Reference proteome</keyword>
<dbReference type="Pfam" id="PF00505">
    <property type="entry name" value="HMG_box"/>
    <property type="match status" value="1"/>
</dbReference>
<feature type="domain" description="HMG box" evidence="5">
    <location>
        <begin position="30"/>
        <end position="99"/>
    </location>
</feature>
<evidence type="ECO:0000256" key="3">
    <source>
        <dbReference type="PROSITE-ProRule" id="PRU00267"/>
    </source>
</evidence>
<organism evidence="6 7">
    <name type="scientific">Acrobeloides nanus</name>
    <dbReference type="NCBI Taxonomy" id="290746"/>
    <lineage>
        <taxon>Eukaryota</taxon>
        <taxon>Metazoa</taxon>
        <taxon>Ecdysozoa</taxon>
        <taxon>Nematoda</taxon>
        <taxon>Chromadorea</taxon>
        <taxon>Rhabditida</taxon>
        <taxon>Tylenchina</taxon>
        <taxon>Cephalobomorpha</taxon>
        <taxon>Cephaloboidea</taxon>
        <taxon>Cephalobidae</taxon>
        <taxon>Acrobeloides</taxon>
    </lineage>
</organism>
<name>A0A914CVH0_9BILA</name>
<dbReference type="Proteomes" id="UP000887540">
    <property type="component" value="Unplaced"/>
</dbReference>
<dbReference type="SUPFAM" id="SSF47095">
    <property type="entry name" value="HMG-box"/>
    <property type="match status" value="1"/>
</dbReference>
<dbReference type="Gene3D" id="1.10.30.10">
    <property type="entry name" value="High mobility group box domain"/>
    <property type="match status" value="1"/>
</dbReference>
<evidence type="ECO:0000256" key="2">
    <source>
        <dbReference type="ARBA" id="ARBA00023242"/>
    </source>
</evidence>
<dbReference type="WBParaSite" id="ACRNAN_scaffold14546.g28092.t1">
    <property type="protein sequence ID" value="ACRNAN_scaffold14546.g28092.t1"/>
    <property type="gene ID" value="ACRNAN_scaffold14546.g28092"/>
</dbReference>
<dbReference type="PANTHER" id="PTHR46040">
    <property type="entry name" value="HIGH MOBILITY GROUP PROTEIN 2"/>
    <property type="match status" value="1"/>
</dbReference>
<keyword evidence="2 3" id="KW-0539">Nucleus</keyword>
<evidence type="ECO:0000313" key="6">
    <source>
        <dbReference type="Proteomes" id="UP000887540"/>
    </source>
</evidence>
<accession>A0A914CVH0</accession>
<feature type="region of interest" description="Disordered" evidence="4">
    <location>
        <begin position="112"/>
        <end position="139"/>
    </location>
</feature>
<evidence type="ECO:0000256" key="1">
    <source>
        <dbReference type="ARBA" id="ARBA00023125"/>
    </source>
</evidence>
<evidence type="ECO:0000256" key="4">
    <source>
        <dbReference type="SAM" id="MobiDB-lite"/>
    </source>
</evidence>
<protein>
    <submittedName>
        <fullName evidence="7">HMG box domain-containing protein</fullName>
    </submittedName>
</protein>
<keyword evidence="1 3" id="KW-0238">DNA-binding</keyword>
<dbReference type="AlphaFoldDB" id="A0A914CVH0"/>
<dbReference type="InterPro" id="IPR009071">
    <property type="entry name" value="HMG_box_dom"/>
</dbReference>
<feature type="DNA-binding region" description="HMG box" evidence="3">
    <location>
        <begin position="30"/>
        <end position="99"/>
    </location>
</feature>
<feature type="compositionally biased region" description="Basic residues" evidence="4">
    <location>
        <begin position="113"/>
        <end position="125"/>
    </location>
</feature>
<sequence length="267" mass="31026">IMNKSKTNSVSRSSQSIKKKRNLILDVNAPKRPSGAYIIYATKGYKDFVSTHPEIKDKSKIMTAMAEHWKNMSDEEKKPYTDVAQANRNEYEKRLQEYKQTDVYRNFIENKKQMQKKAQSNKKQNKQSIDDNPEPVVSTRDGEISVFSQEFIEHNKKRQGYLQRIRREIADIDEEESLIRKNIERLQSKYGDLHVSNRADDHSSKMNEKILSRWRGLVINALEGAKLLDSLHLNKESSVDDLIKSLEEASKKPNDQIKNCLNAIHFG</sequence>
<evidence type="ECO:0000259" key="5">
    <source>
        <dbReference type="PROSITE" id="PS50118"/>
    </source>
</evidence>
<dbReference type="GO" id="GO:0005634">
    <property type="term" value="C:nucleus"/>
    <property type="evidence" value="ECO:0007669"/>
    <property type="project" value="UniProtKB-UniRule"/>
</dbReference>
<dbReference type="InterPro" id="IPR036910">
    <property type="entry name" value="HMG_box_dom_sf"/>
</dbReference>
<reference evidence="7" key="1">
    <citation type="submission" date="2022-11" db="UniProtKB">
        <authorList>
            <consortium name="WormBaseParasite"/>
        </authorList>
    </citation>
    <scope>IDENTIFICATION</scope>
</reference>
<dbReference type="PROSITE" id="PS50118">
    <property type="entry name" value="HMG_BOX_2"/>
    <property type="match status" value="1"/>
</dbReference>
<evidence type="ECO:0000313" key="7">
    <source>
        <dbReference type="WBParaSite" id="ACRNAN_scaffold14546.g28092.t1"/>
    </source>
</evidence>
<dbReference type="GO" id="GO:0010468">
    <property type="term" value="P:regulation of gene expression"/>
    <property type="evidence" value="ECO:0007669"/>
    <property type="project" value="TreeGrafter"/>
</dbReference>
<dbReference type="PANTHER" id="PTHR46040:SF3">
    <property type="entry name" value="HIGH MOBILITY GROUP PROTEIN 2"/>
    <property type="match status" value="1"/>
</dbReference>
<dbReference type="GO" id="GO:0003677">
    <property type="term" value="F:DNA binding"/>
    <property type="evidence" value="ECO:0007669"/>
    <property type="project" value="UniProtKB-UniRule"/>
</dbReference>